<dbReference type="RefSeq" id="WP_107640210.1">
    <property type="nucleotide sequence ID" value="NZ_PZHX01000010.1"/>
</dbReference>
<name>A0A974QNC2_STAHO</name>
<dbReference type="AlphaFoldDB" id="A0A974QNC2"/>
<dbReference type="Proteomes" id="UP000241540">
    <property type="component" value="Unassembled WGS sequence"/>
</dbReference>
<evidence type="ECO:0000313" key="1">
    <source>
        <dbReference type="EMBL" id="PTK30837.1"/>
    </source>
</evidence>
<organism evidence="1 2">
    <name type="scientific">Staphylococcus hominis</name>
    <dbReference type="NCBI Taxonomy" id="1290"/>
    <lineage>
        <taxon>Bacteria</taxon>
        <taxon>Bacillati</taxon>
        <taxon>Bacillota</taxon>
        <taxon>Bacilli</taxon>
        <taxon>Bacillales</taxon>
        <taxon>Staphylococcaceae</taxon>
        <taxon>Staphylococcus</taxon>
    </lineage>
</organism>
<reference evidence="1 2" key="1">
    <citation type="journal article" date="2016" name="Front. Microbiol.">
        <title>Comprehensive Phylogenetic Analysis of Bovine Non-aureus Staphylococci Species Based on Whole-Genome Sequencing.</title>
        <authorList>
            <person name="Naushad S."/>
            <person name="Barkema H.W."/>
            <person name="Luby C."/>
            <person name="Condas L.A."/>
            <person name="Nobrega D.B."/>
            <person name="Carson D.A."/>
            <person name="De Buck J."/>
        </authorList>
    </citation>
    <scope>NUCLEOTIDE SEQUENCE [LARGE SCALE GENOMIC DNA]</scope>
    <source>
        <strain evidence="1 2">SNUC 5336</strain>
    </source>
</reference>
<proteinExistence type="predicted"/>
<protein>
    <submittedName>
        <fullName evidence="1">Uncharacterized protein</fullName>
    </submittedName>
</protein>
<accession>A0A974QNC2</accession>
<comment type="caution">
    <text evidence="1">The sequence shown here is derived from an EMBL/GenBank/DDBJ whole genome shotgun (WGS) entry which is preliminary data.</text>
</comment>
<gene>
    <name evidence="1" type="ORF">BUZ51_06385</name>
</gene>
<sequence length="90" mass="10479">MLDMEDKIFLLIFTKNVKVADIEKFTGIDQSMIYKLRRGERKIGNLTISTGRKLEKCYNFYERQNVLSDNSDEVEVAINNAKKVGIIYKI</sequence>
<evidence type="ECO:0000313" key="2">
    <source>
        <dbReference type="Proteomes" id="UP000241540"/>
    </source>
</evidence>
<dbReference type="EMBL" id="PZHX01000010">
    <property type="protein sequence ID" value="PTK30837.1"/>
    <property type="molecule type" value="Genomic_DNA"/>
</dbReference>